<accession>A0A0A9H942</accession>
<protein>
    <submittedName>
        <fullName evidence="1">Uncharacterized protein</fullName>
    </submittedName>
</protein>
<dbReference type="AlphaFoldDB" id="A0A0A9H942"/>
<evidence type="ECO:0000313" key="1">
    <source>
        <dbReference type="EMBL" id="JAE33690.1"/>
    </source>
</evidence>
<name>A0A0A9H942_ARUDO</name>
<reference evidence="1" key="1">
    <citation type="submission" date="2014-09" db="EMBL/GenBank/DDBJ databases">
        <authorList>
            <person name="Magalhaes I.L.F."/>
            <person name="Oliveira U."/>
            <person name="Santos F.R."/>
            <person name="Vidigal T.H.D.A."/>
            <person name="Brescovit A.D."/>
            <person name="Santos A.J."/>
        </authorList>
    </citation>
    <scope>NUCLEOTIDE SEQUENCE</scope>
    <source>
        <tissue evidence="1">Shoot tissue taken approximately 20 cm above the soil surface</tissue>
    </source>
</reference>
<dbReference type="EMBL" id="GBRH01164206">
    <property type="protein sequence ID" value="JAE33690.1"/>
    <property type="molecule type" value="Transcribed_RNA"/>
</dbReference>
<proteinExistence type="predicted"/>
<sequence length="45" mass="5129">MNYTLVSYSPLATLTSSNEVAEFRSSEQMYSSYTLKKIDTIHFSS</sequence>
<organism evidence="1">
    <name type="scientific">Arundo donax</name>
    <name type="common">Giant reed</name>
    <name type="synonym">Donax arundinaceus</name>
    <dbReference type="NCBI Taxonomy" id="35708"/>
    <lineage>
        <taxon>Eukaryota</taxon>
        <taxon>Viridiplantae</taxon>
        <taxon>Streptophyta</taxon>
        <taxon>Embryophyta</taxon>
        <taxon>Tracheophyta</taxon>
        <taxon>Spermatophyta</taxon>
        <taxon>Magnoliopsida</taxon>
        <taxon>Liliopsida</taxon>
        <taxon>Poales</taxon>
        <taxon>Poaceae</taxon>
        <taxon>PACMAD clade</taxon>
        <taxon>Arundinoideae</taxon>
        <taxon>Arundineae</taxon>
        <taxon>Arundo</taxon>
    </lineage>
</organism>
<reference evidence="1" key="2">
    <citation type="journal article" date="2015" name="Data Brief">
        <title>Shoot transcriptome of the giant reed, Arundo donax.</title>
        <authorList>
            <person name="Barrero R.A."/>
            <person name="Guerrero F.D."/>
            <person name="Moolhuijzen P."/>
            <person name="Goolsby J.A."/>
            <person name="Tidwell J."/>
            <person name="Bellgard S.E."/>
            <person name="Bellgard M.I."/>
        </authorList>
    </citation>
    <scope>NUCLEOTIDE SEQUENCE</scope>
    <source>
        <tissue evidence="1">Shoot tissue taken approximately 20 cm above the soil surface</tissue>
    </source>
</reference>